<evidence type="ECO:0000313" key="2">
    <source>
        <dbReference type="EMBL" id="SMG29376.1"/>
    </source>
</evidence>
<dbReference type="OrthoDB" id="758560at2"/>
<dbReference type="Pfam" id="PF00583">
    <property type="entry name" value="Acetyltransf_1"/>
    <property type="match status" value="1"/>
</dbReference>
<protein>
    <submittedName>
        <fullName evidence="2">Acetyltransferase (GNAT) family protein</fullName>
    </submittedName>
</protein>
<dbReference type="PROSITE" id="PS51186">
    <property type="entry name" value="GNAT"/>
    <property type="match status" value="1"/>
</dbReference>
<dbReference type="Gene3D" id="3.40.630.30">
    <property type="match status" value="1"/>
</dbReference>
<dbReference type="InterPro" id="IPR016181">
    <property type="entry name" value="Acyl_CoA_acyltransferase"/>
</dbReference>
<name>A0A1X7JNA1_9BACT</name>
<evidence type="ECO:0000259" key="1">
    <source>
        <dbReference type="PROSITE" id="PS51186"/>
    </source>
</evidence>
<reference evidence="3" key="1">
    <citation type="submission" date="2017-04" db="EMBL/GenBank/DDBJ databases">
        <authorList>
            <person name="Varghese N."/>
            <person name="Submissions S."/>
        </authorList>
    </citation>
    <scope>NUCLEOTIDE SEQUENCE [LARGE SCALE GENOMIC DNA]</scope>
    <source>
        <strain evidence="3">DSM 4125</strain>
    </source>
</reference>
<dbReference type="RefSeq" id="WP_085516742.1">
    <property type="nucleotide sequence ID" value="NZ_FXAW01000003.1"/>
</dbReference>
<dbReference type="CDD" id="cd04301">
    <property type="entry name" value="NAT_SF"/>
    <property type="match status" value="1"/>
</dbReference>
<keyword evidence="2" id="KW-0808">Transferase</keyword>
<dbReference type="AlphaFoldDB" id="A0A1X7JNA1"/>
<dbReference type="EMBL" id="FXAW01000003">
    <property type="protein sequence ID" value="SMG29376.1"/>
    <property type="molecule type" value="Genomic_DNA"/>
</dbReference>
<dbReference type="STRING" id="1028.SAMN05661096_01827"/>
<sequence>MNQIENSTVKDINEILHLYQDAREYQYKKESVVWPNIPISMITQEIIDKHQWKLIINGKIAGIWATTFQDPLIWEDRNVDPSVYLHRIALNPDFRGQKIVKEIIEWSKIFAKSEEKQFIRLDTVGENQGLIKYYTSCGFDYLGMVNLKDTSSLPAHYAKAPVCLFQMSTE</sequence>
<keyword evidence="3" id="KW-1185">Reference proteome</keyword>
<dbReference type="Proteomes" id="UP000193804">
    <property type="component" value="Unassembled WGS sequence"/>
</dbReference>
<gene>
    <name evidence="2" type="ORF">SAMN05661096_01827</name>
</gene>
<feature type="domain" description="N-acetyltransferase" evidence="1">
    <location>
        <begin position="2"/>
        <end position="170"/>
    </location>
</feature>
<dbReference type="GO" id="GO:0016747">
    <property type="term" value="F:acyltransferase activity, transferring groups other than amino-acyl groups"/>
    <property type="evidence" value="ECO:0007669"/>
    <property type="project" value="InterPro"/>
</dbReference>
<evidence type="ECO:0000313" key="3">
    <source>
        <dbReference type="Proteomes" id="UP000193804"/>
    </source>
</evidence>
<proteinExistence type="predicted"/>
<dbReference type="InterPro" id="IPR000182">
    <property type="entry name" value="GNAT_dom"/>
</dbReference>
<dbReference type="SUPFAM" id="SSF55729">
    <property type="entry name" value="Acyl-CoA N-acyltransferases (Nat)"/>
    <property type="match status" value="1"/>
</dbReference>
<organism evidence="2 3">
    <name type="scientific">Marivirga sericea</name>
    <dbReference type="NCBI Taxonomy" id="1028"/>
    <lineage>
        <taxon>Bacteria</taxon>
        <taxon>Pseudomonadati</taxon>
        <taxon>Bacteroidota</taxon>
        <taxon>Cytophagia</taxon>
        <taxon>Cytophagales</taxon>
        <taxon>Marivirgaceae</taxon>
        <taxon>Marivirga</taxon>
    </lineage>
</organism>
<accession>A0A1X7JNA1</accession>